<keyword evidence="5" id="KW-0378">Hydrolase</keyword>
<keyword evidence="6 9" id="KW-0133">Cell shape</keyword>
<evidence type="ECO:0000259" key="11">
    <source>
        <dbReference type="PROSITE" id="PS52029"/>
    </source>
</evidence>
<dbReference type="GO" id="GO:0071972">
    <property type="term" value="F:peptidoglycan L,D-transpeptidase activity"/>
    <property type="evidence" value="ECO:0007669"/>
    <property type="project" value="TreeGrafter"/>
</dbReference>
<evidence type="ECO:0000259" key="10">
    <source>
        <dbReference type="PROSITE" id="PS51782"/>
    </source>
</evidence>
<dbReference type="InterPro" id="IPR036779">
    <property type="entry name" value="LysM_dom_sf"/>
</dbReference>
<keyword evidence="4" id="KW-0808">Transferase</keyword>
<evidence type="ECO:0000313" key="12">
    <source>
        <dbReference type="EMBL" id="PZX03142.1"/>
    </source>
</evidence>
<organism evidence="12 13">
    <name type="scientific">Psychrobacillus insolitus</name>
    <dbReference type="NCBI Taxonomy" id="1461"/>
    <lineage>
        <taxon>Bacteria</taxon>
        <taxon>Bacillati</taxon>
        <taxon>Bacillota</taxon>
        <taxon>Bacilli</taxon>
        <taxon>Bacillales</taxon>
        <taxon>Bacillaceae</taxon>
        <taxon>Psychrobacillus</taxon>
    </lineage>
</organism>
<dbReference type="Pfam" id="PF01476">
    <property type="entry name" value="LysM"/>
    <property type="match status" value="1"/>
</dbReference>
<proteinExistence type="inferred from homology"/>
<dbReference type="SUPFAM" id="SSF54106">
    <property type="entry name" value="LysM domain"/>
    <property type="match status" value="1"/>
</dbReference>
<comment type="caution">
    <text evidence="12">The sequence shown here is derived from an EMBL/GenBank/DDBJ whole genome shotgun (WGS) entry which is preliminary data.</text>
</comment>
<dbReference type="GO" id="GO:0008360">
    <property type="term" value="P:regulation of cell shape"/>
    <property type="evidence" value="ECO:0007669"/>
    <property type="project" value="UniProtKB-UniRule"/>
</dbReference>
<feature type="active site" description="Proton donor/acceptor" evidence="9">
    <location>
        <position position="146"/>
    </location>
</feature>
<evidence type="ECO:0000256" key="6">
    <source>
        <dbReference type="ARBA" id="ARBA00022960"/>
    </source>
</evidence>
<keyword evidence="13" id="KW-1185">Reference proteome</keyword>
<sequence length="187" mass="20988">MMKLYFHLTYNALVKLTRTEVFTLIHTVQQGETLSQIARDYRTPLSAIINANPSITPNVLYIGQSIVIPGFPDPNTLPYQIEISINNRWLRLLRDGVLQKQYPIAVGRMLYNTPIGDFIIINKAPNPGGPFGTMWMSLSKEHYGIHGTNDPSSIGKAVSHGCIRMYNKDVEELARTIPIGTPVFIHP</sequence>
<dbReference type="InterPro" id="IPR005490">
    <property type="entry name" value="LD_TPept_cat_dom"/>
</dbReference>
<dbReference type="InterPro" id="IPR038063">
    <property type="entry name" value="Transpep_catalytic_dom"/>
</dbReference>
<dbReference type="PANTHER" id="PTHR30582">
    <property type="entry name" value="L,D-TRANSPEPTIDASE"/>
    <property type="match status" value="1"/>
</dbReference>
<dbReference type="EMBL" id="QKZI01000007">
    <property type="protein sequence ID" value="PZX03142.1"/>
    <property type="molecule type" value="Genomic_DNA"/>
</dbReference>
<evidence type="ECO:0000256" key="4">
    <source>
        <dbReference type="ARBA" id="ARBA00022679"/>
    </source>
</evidence>
<protein>
    <submittedName>
        <fullName evidence="12">LysM domain-containing protein</fullName>
    </submittedName>
</protein>
<keyword evidence="8 9" id="KW-0961">Cell wall biogenesis/degradation</keyword>
<dbReference type="GO" id="GO:0005576">
    <property type="term" value="C:extracellular region"/>
    <property type="evidence" value="ECO:0007669"/>
    <property type="project" value="TreeGrafter"/>
</dbReference>
<dbReference type="AlphaFoldDB" id="A0A2W7MD33"/>
<dbReference type="GO" id="GO:0016757">
    <property type="term" value="F:glycosyltransferase activity"/>
    <property type="evidence" value="ECO:0007669"/>
    <property type="project" value="UniProtKB-KW"/>
</dbReference>
<evidence type="ECO:0000256" key="2">
    <source>
        <dbReference type="ARBA" id="ARBA00005992"/>
    </source>
</evidence>
<gene>
    <name evidence="12" type="ORF">C7437_107102</name>
</gene>
<evidence type="ECO:0000256" key="1">
    <source>
        <dbReference type="ARBA" id="ARBA00004752"/>
    </source>
</evidence>
<evidence type="ECO:0000256" key="7">
    <source>
        <dbReference type="ARBA" id="ARBA00022984"/>
    </source>
</evidence>
<dbReference type="GO" id="GO:0018104">
    <property type="term" value="P:peptidoglycan-protein cross-linking"/>
    <property type="evidence" value="ECO:0007669"/>
    <property type="project" value="TreeGrafter"/>
</dbReference>
<dbReference type="InterPro" id="IPR050979">
    <property type="entry name" value="LD-transpeptidase"/>
</dbReference>
<keyword evidence="3" id="KW-0328">Glycosyltransferase</keyword>
<dbReference type="GO" id="GO:0071555">
    <property type="term" value="P:cell wall organization"/>
    <property type="evidence" value="ECO:0007669"/>
    <property type="project" value="UniProtKB-UniRule"/>
</dbReference>
<dbReference type="PROSITE" id="PS51782">
    <property type="entry name" value="LYSM"/>
    <property type="match status" value="1"/>
</dbReference>
<evidence type="ECO:0000256" key="9">
    <source>
        <dbReference type="PROSITE-ProRule" id="PRU01373"/>
    </source>
</evidence>
<reference evidence="12 13" key="1">
    <citation type="submission" date="2018-06" db="EMBL/GenBank/DDBJ databases">
        <title>Genomic Encyclopedia of Type Strains, Phase IV (KMG-IV): sequencing the most valuable type-strain genomes for metagenomic binning, comparative biology and taxonomic classification.</title>
        <authorList>
            <person name="Goeker M."/>
        </authorList>
    </citation>
    <scope>NUCLEOTIDE SEQUENCE [LARGE SCALE GENOMIC DNA]</scope>
    <source>
        <strain evidence="12 13">DSM 5</strain>
    </source>
</reference>
<dbReference type="SMART" id="SM00257">
    <property type="entry name" value="LysM"/>
    <property type="match status" value="1"/>
</dbReference>
<feature type="domain" description="L,D-TPase catalytic" evidence="11">
    <location>
        <begin position="79"/>
        <end position="186"/>
    </location>
</feature>
<dbReference type="Pfam" id="PF03734">
    <property type="entry name" value="YkuD"/>
    <property type="match status" value="1"/>
</dbReference>
<dbReference type="CDD" id="cd16913">
    <property type="entry name" value="YkuD_like"/>
    <property type="match status" value="1"/>
</dbReference>
<dbReference type="Gene3D" id="2.40.440.10">
    <property type="entry name" value="L,D-transpeptidase catalytic domain-like"/>
    <property type="match status" value="1"/>
</dbReference>
<keyword evidence="7 9" id="KW-0573">Peptidoglycan synthesis</keyword>
<feature type="active site" description="Nucleophile" evidence="9">
    <location>
        <position position="162"/>
    </location>
</feature>
<dbReference type="InterPro" id="IPR018392">
    <property type="entry name" value="LysM"/>
</dbReference>
<evidence type="ECO:0000256" key="5">
    <source>
        <dbReference type="ARBA" id="ARBA00022801"/>
    </source>
</evidence>
<dbReference type="PROSITE" id="PS52029">
    <property type="entry name" value="LD_TPASE"/>
    <property type="match status" value="1"/>
</dbReference>
<dbReference type="SUPFAM" id="SSF141523">
    <property type="entry name" value="L,D-transpeptidase catalytic domain-like"/>
    <property type="match status" value="1"/>
</dbReference>
<dbReference type="Proteomes" id="UP000248646">
    <property type="component" value="Unassembled WGS sequence"/>
</dbReference>
<comment type="pathway">
    <text evidence="1 9">Cell wall biogenesis; peptidoglycan biosynthesis.</text>
</comment>
<comment type="similarity">
    <text evidence="2">Belongs to the YkuD family.</text>
</comment>
<feature type="domain" description="LysM" evidence="10">
    <location>
        <begin position="24"/>
        <end position="68"/>
    </location>
</feature>
<dbReference type="CDD" id="cd00118">
    <property type="entry name" value="LysM"/>
    <property type="match status" value="1"/>
</dbReference>
<dbReference type="PANTHER" id="PTHR30582:SF24">
    <property type="entry name" value="L,D-TRANSPEPTIDASE ERFK_SRFK-RELATED"/>
    <property type="match status" value="1"/>
</dbReference>
<evidence type="ECO:0000256" key="8">
    <source>
        <dbReference type="ARBA" id="ARBA00023316"/>
    </source>
</evidence>
<dbReference type="Gene3D" id="3.10.350.10">
    <property type="entry name" value="LysM domain"/>
    <property type="match status" value="1"/>
</dbReference>
<accession>A0A2W7MD33</accession>
<evidence type="ECO:0000256" key="3">
    <source>
        <dbReference type="ARBA" id="ARBA00022676"/>
    </source>
</evidence>
<name>A0A2W7MD33_9BACI</name>
<dbReference type="UniPathway" id="UPA00219"/>
<evidence type="ECO:0000313" key="13">
    <source>
        <dbReference type="Proteomes" id="UP000248646"/>
    </source>
</evidence>